<feature type="coiled-coil region" evidence="1">
    <location>
        <begin position="246"/>
        <end position="308"/>
    </location>
</feature>
<dbReference type="Proteomes" id="UP000266673">
    <property type="component" value="Unassembled WGS sequence"/>
</dbReference>
<protein>
    <submittedName>
        <fullName evidence="3">Uncharacterized protein</fullName>
    </submittedName>
</protein>
<accession>A0A397VR99</accession>
<proteinExistence type="predicted"/>
<feature type="transmembrane region" description="Helical" evidence="2">
    <location>
        <begin position="110"/>
        <end position="129"/>
    </location>
</feature>
<sequence>MSFVILSENKKILDSGNNCEESSNNNIELSSDNLDENNYQSLILSENALINQAFDLTSTVPLTPIVPLADNRKQPQENPINVNQTMPTHHQEQNIYLITNDRNWKNIFKYNWHFITVIVALTIISMFLIKNTNSVWQNNIDNSNYIWQYLYDKLYEILSNSFSDHIERVKHLHIGDTRIYQRTESAYKKIKTENRELETKIIITEKKLARKEQELKSEKEKNYSPEKKLKIAEDSNTNLTIGFTTTENELTRLKSEKEKNNNLEEKHKITQDINTTLTIKLAATEKELKRIKQELESEKVKNDNLQSEFKLTIEELKVTQDSNTNFTIKLDTIQNELKAAQVFNSDLQAKITTAENELKKSKIKIEALEKEVKILNKQRIKGEERKLALEKLSHGYRELQDTIDKINQEKFIEETKKHKDILEKVEESLNDYEEC</sequence>
<dbReference type="AlphaFoldDB" id="A0A397VR99"/>
<keyword evidence="2" id="KW-0812">Transmembrane</keyword>
<keyword evidence="2" id="KW-1133">Transmembrane helix</keyword>
<keyword evidence="2" id="KW-0472">Membrane</keyword>
<dbReference type="EMBL" id="QKWP01000216">
    <property type="protein sequence ID" value="RIB24458.1"/>
    <property type="molecule type" value="Genomic_DNA"/>
</dbReference>
<gene>
    <name evidence="3" type="ORF">C2G38_2031872</name>
</gene>
<evidence type="ECO:0000313" key="4">
    <source>
        <dbReference type="Proteomes" id="UP000266673"/>
    </source>
</evidence>
<keyword evidence="4" id="KW-1185">Reference proteome</keyword>
<feature type="coiled-coil region" evidence="1">
    <location>
        <begin position="180"/>
        <end position="221"/>
    </location>
</feature>
<dbReference type="OrthoDB" id="2487349at2759"/>
<organism evidence="3 4">
    <name type="scientific">Gigaspora rosea</name>
    <dbReference type="NCBI Taxonomy" id="44941"/>
    <lineage>
        <taxon>Eukaryota</taxon>
        <taxon>Fungi</taxon>
        <taxon>Fungi incertae sedis</taxon>
        <taxon>Mucoromycota</taxon>
        <taxon>Glomeromycotina</taxon>
        <taxon>Glomeromycetes</taxon>
        <taxon>Diversisporales</taxon>
        <taxon>Gigasporaceae</taxon>
        <taxon>Gigaspora</taxon>
    </lineage>
</organism>
<feature type="coiled-coil region" evidence="1">
    <location>
        <begin position="344"/>
        <end position="409"/>
    </location>
</feature>
<keyword evidence="1" id="KW-0175">Coiled coil</keyword>
<evidence type="ECO:0000313" key="3">
    <source>
        <dbReference type="EMBL" id="RIB24458.1"/>
    </source>
</evidence>
<evidence type="ECO:0000256" key="1">
    <source>
        <dbReference type="SAM" id="Coils"/>
    </source>
</evidence>
<comment type="caution">
    <text evidence="3">The sequence shown here is derived from an EMBL/GenBank/DDBJ whole genome shotgun (WGS) entry which is preliminary data.</text>
</comment>
<name>A0A397VR99_9GLOM</name>
<evidence type="ECO:0000256" key="2">
    <source>
        <dbReference type="SAM" id="Phobius"/>
    </source>
</evidence>
<reference evidence="3 4" key="1">
    <citation type="submission" date="2018-06" db="EMBL/GenBank/DDBJ databases">
        <title>Comparative genomics reveals the genomic features of Rhizophagus irregularis, R. cerebriforme, R. diaphanum and Gigaspora rosea, and their symbiotic lifestyle signature.</title>
        <authorList>
            <person name="Morin E."/>
            <person name="San Clemente H."/>
            <person name="Chen E.C.H."/>
            <person name="De La Providencia I."/>
            <person name="Hainaut M."/>
            <person name="Kuo A."/>
            <person name="Kohler A."/>
            <person name="Murat C."/>
            <person name="Tang N."/>
            <person name="Roy S."/>
            <person name="Loubradou J."/>
            <person name="Henrissat B."/>
            <person name="Grigoriev I.V."/>
            <person name="Corradi N."/>
            <person name="Roux C."/>
            <person name="Martin F.M."/>
        </authorList>
    </citation>
    <scope>NUCLEOTIDE SEQUENCE [LARGE SCALE GENOMIC DNA]</scope>
    <source>
        <strain evidence="3 4">DAOM 194757</strain>
    </source>
</reference>